<proteinExistence type="predicted"/>
<keyword evidence="5" id="KW-1185">Reference proteome</keyword>
<organism evidence="4 5">
    <name type="scientific">Halioglobus maricola</name>
    <dbReference type="NCBI Taxonomy" id="2601894"/>
    <lineage>
        <taxon>Bacteria</taxon>
        <taxon>Pseudomonadati</taxon>
        <taxon>Pseudomonadota</taxon>
        <taxon>Gammaproteobacteria</taxon>
        <taxon>Cellvibrionales</taxon>
        <taxon>Halieaceae</taxon>
        <taxon>Halioglobus</taxon>
    </lineage>
</organism>
<dbReference type="KEGG" id="halc:EY643_02875"/>
<dbReference type="EMBL" id="CP036422">
    <property type="protein sequence ID" value="QFU74681.1"/>
    <property type="molecule type" value="Genomic_DNA"/>
</dbReference>
<dbReference type="InterPro" id="IPR000863">
    <property type="entry name" value="Sulfotransferase_dom"/>
</dbReference>
<name>A0A5P9NFX3_9GAMM</name>
<evidence type="ECO:0000259" key="3">
    <source>
        <dbReference type="Pfam" id="PF00685"/>
    </source>
</evidence>
<gene>
    <name evidence="4" type="ORF">EY643_02875</name>
</gene>
<dbReference type="InterPro" id="IPR027417">
    <property type="entry name" value="P-loop_NTPase"/>
</dbReference>
<protein>
    <recommendedName>
        <fullName evidence="3">Sulfotransferase domain-containing protein</fullName>
    </recommendedName>
</protein>
<dbReference type="Pfam" id="PF00685">
    <property type="entry name" value="Sulfotransfer_1"/>
    <property type="match status" value="1"/>
</dbReference>
<feature type="domain" description="Sulfotransferase" evidence="3">
    <location>
        <begin position="13"/>
        <end position="209"/>
    </location>
</feature>
<evidence type="ECO:0000313" key="5">
    <source>
        <dbReference type="Proteomes" id="UP000326287"/>
    </source>
</evidence>
<dbReference type="SUPFAM" id="SSF52540">
    <property type="entry name" value="P-loop containing nucleoside triphosphate hydrolases"/>
    <property type="match status" value="1"/>
</dbReference>
<dbReference type="InterPro" id="IPR037359">
    <property type="entry name" value="NST/OST"/>
</dbReference>
<accession>A0A5P9NFX3</accession>
<dbReference type="GO" id="GO:0008146">
    <property type="term" value="F:sulfotransferase activity"/>
    <property type="evidence" value="ECO:0007669"/>
    <property type="project" value="InterPro"/>
</dbReference>
<dbReference type="OrthoDB" id="9075305at2"/>
<evidence type="ECO:0000256" key="1">
    <source>
        <dbReference type="ARBA" id="ARBA00022679"/>
    </source>
</evidence>
<sequence length="295" mass="34345">MTGNLKSQPKVGLFLIGASKCASTYLHGLLDLHPNICMSSIKEPRIFQRPDYSEALDIYMRCFGDYDGERYLGESSPSYSETIAFPSVSSRIHEYNRSARIVYVVRNPVDRLYSVWAQAQSSGHDIVDKGYGLTMPMNFLEAVHSYPPFMDGCRYWTHIESYRKYFSDDSIKVVLFETLVREPAQVLEDIWKFLELDVPRGLDIPREKVNSKESKMAFNPWPARVRKNLPDNFVNFFPEQIRYQFESKLRRFTRRKVLPATLASRDLEVVRDALRSEVQEIYAYMEVADDPWGFL</sequence>
<reference evidence="4 5" key="1">
    <citation type="submission" date="2019-02" db="EMBL/GenBank/DDBJ databases">
        <authorList>
            <person name="Li S.-H."/>
        </authorList>
    </citation>
    <scope>NUCLEOTIDE SEQUENCE [LARGE SCALE GENOMIC DNA]</scope>
    <source>
        <strain evidence="4 5">IMCC14385</strain>
    </source>
</reference>
<dbReference type="PANTHER" id="PTHR10605:SF56">
    <property type="entry name" value="BIFUNCTIONAL HEPARAN SULFATE N-DEACETYLASE_N-SULFOTRANSFERASE"/>
    <property type="match status" value="1"/>
</dbReference>
<dbReference type="RefSeq" id="WP_152660793.1">
    <property type="nucleotide sequence ID" value="NZ_CP036422.1"/>
</dbReference>
<evidence type="ECO:0000313" key="4">
    <source>
        <dbReference type="EMBL" id="QFU74681.1"/>
    </source>
</evidence>
<keyword evidence="2" id="KW-0325">Glycoprotein</keyword>
<keyword evidence="1" id="KW-0808">Transferase</keyword>
<dbReference type="PANTHER" id="PTHR10605">
    <property type="entry name" value="HEPARAN SULFATE SULFOTRANSFERASE"/>
    <property type="match status" value="1"/>
</dbReference>
<dbReference type="AlphaFoldDB" id="A0A5P9NFX3"/>
<dbReference type="Gene3D" id="3.40.50.300">
    <property type="entry name" value="P-loop containing nucleotide triphosphate hydrolases"/>
    <property type="match status" value="1"/>
</dbReference>
<dbReference type="Proteomes" id="UP000326287">
    <property type="component" value="Chromosome"/>
</dbReference>
<evidence type="ECO:0000256" key="2">
    <source>
        <dbReference type="ARBA" id="ARBA00023180"/>
    </source>
</evidence>